<evidence type="ECO:0000313" key="1">
    <source>
        <dbReference type="EMBL" id="PXV58798.1"/>
    </source>
</evidence>
<dbReference type="SUPFAM" id="SSF52540">
    <property type="entry name" value="P-loop containing nucleoside triphosphate hydrolases"/>
    <property type="match status" value="1"/>
</dbReference>
<gene>
    <name evidence="1" type="ORF">CLV62_14410</name>
</gene>
<comment type="caution">
    <text evidence="1">The sequence shown here is derived from an EMBL/GenBank/DDBJ whole genome shotgun (WGS) entry which is preliminary data.</text>
</comment>
<keyword evidence="2" id="KW-1185">Reference proteome</keyword>
<dbReference type="Gene3D" id="3.30.420.240">
    <property type="match status" value="1"/>
</dbReference>
<dbReference type="EMBL" id="QICL01000044">
    <property type="protein sequence ID" value="PXV58798.1"/>
    <property type="molecule type" value="Genomic_DNA"/>
</dbReference>
<name>A0A2V3PJP8_9BACT</name>
<dbReference type="InterPro" id="IPR027417">
    <property type="entry name" value="P-loop_NTPase"/>
</dbReference>
<accession>A0A2V3PJP8</accession>
<reference evidence="1 2" key="1">
    <citation type="submission" date="2018-03" db="EMBL/GenBank/DDBJ databases">
        <title>Genomic Encyclopedia of Archaeal and Bacterial Type Strains, Phase II (KMG-II): from individual species to whole genera.</title>
        <authorList>
            <person name="Goeker M."/>
        </authorList>
    </citation>
    <scope>NUCLEOTIDE SEQUENCE [LARGE SCALE GENOMIC DNA]</scope>
    <source>
        <strain evidence="1 2">DSM 100214</strain>
    </source>
</reference>
<dbReference type="Pfam" id="PF03237">
    <property type="entry name" value="Terminase_6N"/>
    <property type="match status" value="1"/>
</dbReference>
<proteinExistence type="predicted"/>
<sequence>MAGRKAHTIYDLHRKKKEEDIKQQNNQPVVQLYHPHQGQQEIHKYICNPNQKEVSKTIFLCCSRRWGKSYFALNQALYDALNVPNNKIGFLTPTYKLASELFNLLYAALGDSFPYYLSKAKGANSSSLKFRFNNGSSIEFHSFISQPENLRGLTFTELYIDEFCLMDKDVYDAIVRPITLTCTRVVMMSTPRGKSHFSHKIYLWGLKSEYKNYKSFHFDIYSNPLIPKSEVELIKESIPELIFRQEILAEWIEDDLTALFKNVDEVTVNIDNLPVKRMYAGFDVGLVDSSVLSISDEDNNVKYIYRFNNTTHQDQTYELIVEQVIQKLKYHNVVSCIVELNGVGKPVFDMLKSSAQRNGCRTQLIDWFQKNKNKNKNNIIEHLIILFQNKQIKISNDIECLDQLRLELKNFGMEFNPKTRTIRYCAKRGHDDIIMSLAMCMEAVKQKSSNTLSYSVINMPNRNRY</sequence>
<dbReference type="Proteomes" id="UP000247973">
    <property type="component" value="Unassembled WGS sequence"/>
</dbReference>
<dbReference type="RefSeq" id="WP_110312549.1">
    <property type="nucleotide sequence ID" value="NZ_QICL01000044.1"/>
</dbReference>
<protein>
    <submittedName>
        <fullName evidence="1">Terminase family protein</fullName>
    </submittedName>
</protein>
<organism evidence="1 2">
    <name type="scientific">Dysgonomonas alginatilytica</name>
    <dbReference type="NCBI Taxonomy" id="1605892"/>
    <lineage>
        <taxon>Bacteria</taxon>
        <taxon>Pseudomonadati</taxon>
        <taxon>Bacteroidota</taxon>
        <taxon>Bacteroidia</taxon>
        <taxon>Bacteroidales</taxon>
        <taxon>Dysgonomonadaceae</taxon>
        <taxon>Dysgonomonas</taxon>
    </lineage>
</organism>
<dbReference type="OrthoDB" id="6605127at2"/>
<dbReference type="Gene3D" id="3.40.50.300">
    <property type="entry name" value="P-loop containing nucleotide triphosphate hydrolases"/>
    <property type="match status" value="1"/>
</dbReference>
<dbReference type="AlphaFoldDB" id="A0A2V3PJP8"/>
<evidence type="ECO:0000313" key="2">
    <source>
        <dbReference type="Proteomes" id="UP000247973"/>
    </source>
</evidence>